<dbReference type="GO" id="GO:0008408">
    <property type="term" value="F:3'-5' exonuclease activity"/>
    <property type="evidence" value="ECO:0007669"/>
    <property type="project" value="InterPro"/>
</dbReference>
<dbReference type="InterPro" id="IPR036397">
    <property type="entry name" value="RNaseH_sf"/>
</dbReference>
<dbReference type="PANTHER" id="PTHR43040:SF1">
    <property type="entry name" value="RIBONUCLEASE D"/>
    <property type="match status" value="1"/>
</dbReference>
<reference evidence="2 3" key="1">
    <citation type="journal article" date="2019" name="Genome Biol. Evol.">
        <title>Day and night: Metabolic profiles and evolutionary relationships of six axenic non-marine cyanobacteria.</title>
        <authorList>
            <person name="Will S.E."/>
            <person name="Henke P."/>
            <person name="Boedeker C."/>
            <person name="Huang S."/>
            <person name="Brinkmann H."/>
            <person name="Rohde M."/>
            <person name="Jarek M."/>
            <person name="Friedl T."/>
            <person name="Seufert S."/>
            <person name="Schumacher M."/>
            <person name="Overmann J."/>
            <person name="Neumann-Schaal M."/>
            <person name="Petersen J."/>
        </authorList>
    </citation>
    <scope>NUCLEOTIDE SEQUENCE [LARGE SCALE GENOMIC DNA]</scope>
    <source>
        <strain evidence="2 3">SAG 1403-4b</strain>
    </source>
</reference>
<comment type="caution">
    <text evidence="2">The sequence shown here is derived from an EMBL/GenBank/DDBJ whole genome shotgun (WGS) entry which is preliminary data.</text>
</comment>
<evidence type="ECO:0000259" key="1">
    <source>
        <dbReference type="SMART" id="SM00474"/>
    </source>
</evidence>
<keyword evidence="3" id="KW-1185">Reference proteome</keyword>
<dbReference type="PANTHER" id="PTHR43040">
    <property type="entry name" value="RIBONUCLEASE D"/>
    <property type="match status" value="1"/>
</dbReference>
<gene>
    <name evidence="2" type="ORF">DSM107003_48720</name>
</gene>
<dbReference type="Proteomes" id="UP000276103">
    <property type="component" value="Unassembled WGS sequence"/>
</dbReference>
<dbReference type="Gene3D" id="3.30.420.10">
    <property type="entry name" value="Ribonuclease H-like superfamily/Ribonuclease H"/>
    <property type="match status" value="1"/>
</dbReference>
<dbReference type="GO" id="GO:0006139">
    <property type="term" value="P:nucleobase-containing compound metabolic process"/>
    <property type="evidence" value="ECO:0007669"/>
    <property type="project" value="InterPro"/>
</dbReference>
<sequence>MNHLSDRHNHLFCEPFMTLLDFQVSDRDLDDANLSQYLESDAIAVDTETMGLLPQRDRLCLVQLCNPEGKVTAIRIAKGQTTAPNLKKLLEATHVLKVFHFARFDVATLHHNLEIKVQPVFCTKIASKLARTYTNRHGLKDVVQELEQVELDKSSQSSDWGNAANLSEAQLNYAANDVRYLLNIQQKLTQMLQREGRWELAQECFQVLPTIVSLDLLQFKDLFEH</sequence>
<dbReference type="EMBL" id="RSCM01000024">
    <property type="protein sequence ID" value="RUS92749.1"/>
    <property type="molecule type" value="Genomic_DNA"/>
</dbReference>
<dbReference type="SMART" id="SM00474">
    <property type="entry name" value="35EXOc"/>
    <property type="match status" value="1"/>
</dbReference>
<accession>A0A433UG35</accession>
<evidence type="ECO:0000313" key="2">
    <source>
        <dbReference type="EMBL" id="RUS92749.1"/>
    </source>
</evidence>
<dbReference type="SUPFAM" id="SSF53098">
    <property type="entry name" value="Ribonuclease H-like"/>
    <property type="match status" value="1"/>
</dbReference>
<dbReference type="CDD" id="cd06142">
    <property type="entry name" value="RNaseD_exo"/>
    <property type="match status" value="1"/>
</dbReference>
<protein>
    <submittedName>
        <fullName evidence="2">Ribonuclease D</fullName>
    </submittedName>
</protein>
<dbReference type="Pfam" id="PF01612">
    <property type="entry name" value="DNA_pol_A_exo1"/>
    <property type="match status" value="1"/>
</dbReference>
<dbReference type="InterPro" id="IPR012337">
    <property type="entry name" value="RNaseH-like_sf"/>
</dbReference>
<organism evidence="2 3">
    <name type="scientific">Trichormus variabilis SAG 1403-4b</name>
    <dbReference type="NCBI Taxonomy" id="447716"/>
    <lineage>
        <taxon>Bacteria</taxon>
        <taxon>Bacillati</taxon>
        <taxon>Cyanobacteriota</taxon>
        <taxon>Cyanophyceae</taxon>
        <taxon>Nostocales</taxon>
        <taxon>Nostocaceae</taxon>
        <taxon>Trichormus</taxon>
    </lineage>
</organism>
<proteinExistence type="predicted"/>
<dbReference type="AlphaFoldDB" id="A0A433UG35"/>
<dbReference type="InterPro" id="IPR002562">
    <property type="entry name" value="3'-5'_exonuclease_dom"/>
</dbReference>
<feature type="domain" description="3'-5' exonuclease" evidence="1">
    <location>
        <begin position="21"/>
        <end position="193"/>
    </location>
</feature>
<evidence type="ECO:0000313" key="3">
    <source>
        <dbReference type="Proteomes" id="UP000276103"/>
    </source>
</evidence>
<name>A0A433UG35_ANAVA</name>
<dbReference type="GO" id="GO:0003676">
    <property type="term" value="F:nucleic acid binding"/>
    <property type="evidence" value="ECO:0007669"/>
    <property type="project" value="InterPro"/>
</dbReference>